<dbReference type="PANTHER" id="PTHR31605:SF0">
    <property type="entry name" value="GLYCEROL-3-PHOSPHATE O-ACYLTRANSFERASE 1"/>
    <property type="match status" value="1"/>
</dbReference>
<accession>A0ABT7WD27</accession>
<proteinExistence type="predicted"/>
<dbReference type="SMART" id="SM00563">
    <property type="entry name" value="PlsC"/>
    <property type="match status" value="1"/>
</dbReference>
<evidence type="ECO:0000256" key="1">
    <source>
        <dbReference type="SAM" id="Phobius"/>
    </source>
</evidence>
<sequence>MKTYLYLAFKRIIRTGFHCYYREIRMCHMERVPTDRPVMILPNHQSALMDPLLYAAFAKGKPYFLTRSDVFQNRVLKWIFEGLRMMPVYRLRDGRETLGRNQEVFERCAALFSQGEQLLLFPEANHSLRRRVRPLSKGFTRILSQGYTQHPELDIAIVPAGMNYQAAARFPDRVAMFFGQPINTLGYWSEQRQELDFNPLRECVFEAITELTTHVPTDMNYEKWEAALEEGGTDFLDPETVNLQFKKESPPVRKKSRGGKSLAGHLWDWEFRLINAPVWLPWRWISKNKVPEPEFMSTFRFLYCLIVFPLYFLLAGVLLSLFTSVLTAITALSLLFLHNFIYVKLR</sequence>
<keyword evidence="4" id="KW-1185">Reference proteome</keyword>
<keyword evidence="1" id="KW-0472">Membrane</keyword>
<protein>
    <submittedName>
        <fullName evidence="3">1-acyl-sn-glycerol-3-phosphate acyltransferase</fullName>
    </submittedName>
</protein>
<evidence type="ECO:0000259" key="2">
    <source>
        <dbReference type="SMART" id="SM00563"/>
    </source>
</evidence>
<dbReference type="Proteomes" id="UP001174839">
    <property type="component" value="Unassembled WGS sequence"/>
</dbReference>
<keyword evidence="3" id="KW-0012">Acyltransferase</keyword>
<evidence type="ECO:0000313" key="4">
    <source>
        <dbReference type="Proteomes" id="UP001174839"/>
    </source>
</evidence>
<comment type="caution">
    <text evidence="3">The sequence shown here is derived from an EMBL/GenBank/DDBJ whole genome shotgun (WGS) entry which is preliminary data.</text>
</comment>
<dbReference type="GO" id="GO:0016746">
    <property type="term" value="F:acyltransferase activity"/>
    <property type="evidence" value="ECO:0007669"/>
    <property type="project" value="UniProtKB-KW"/>
</dbReference>
<feature type="domain" description="Phospholipid/glycerol acyltransferase" evidence="2">
    <location>
        <begin position="38"/>
        <end position="165"/>
    </location>
</feature>
<keyword evidence="1" id="KW-1133">Transmembrane helix</keyword>
<dbReference type="Pfam" id="PF01553">
    <property type="entry name" value="Acyltransferase"/>
    <property type="match status" value="1"/>
</dbReference>
<dbReference type="InterPro" id="IPR052744">
    <property type="entry name" value="GPAT/DAPAT"/>
</dbReference>
<dbReference type="RefSeq" id="WP_289724192.1">
    <property type="nucleotide sequence ID" value="NZ_JAUDUY010000002.1"/>
</dbReference>
<feature type="transmembrane region" description="Helical" evidence="1">
    <location>
        <begin position="325"/>
        <end position="343"/>
    </location>
</feature>
<evidence type="ECO:0000313" key="3">
    <source>
        <dbReference type="EMBL" id="MDM9630827.1"/>
    </source>
</evidence>
<reference evidence="3" key="1">
    <citation type="submission" date="2023-06" db="EMBL/GenBank/DDBJ databases">
        <title>Robiginitalea aurantiacus sp. nov. and Algoriphagus sediminis sp. nov., isolated from coastal sediment.</title>
        <authorList>
            <person name="Zhou Z.Y."/>
            <person name="An J."/>
            <person name="Jia Y.W."/>
            <person name="Du Z.J."/>
        </authorList>
    </citation>
    <scope>NUCLEOTIDE SEQUENCE</scope>
    <source>
        <strain evidence="3">M39</strain>
    </source>
</reference>
<name>A0ABT7WD27_9FLAO</name>
<dbReference type="PANTHER" id="PTHR31605">
    <property type="entry name" value="GLYCEROL-3-PHOSPHATE O-ACYLTRANSFERASE 1"/>
    <property type="match status" value="1"/>
</dbReference>
<keyword evidence="1" id="KW-0812">Transmembrane</keyword>
<gene>
    <name evidence="3" type="ORF">QU605_05060</name>
</gene>
<keyword evidence="3" id="KW-0808">Transferase</keyword>
<dbReference type="InterPro" id="IPR002123">
    <property type="entry name" value="Plipid/glycerol_acylTrfase"/>
</dbReference>
<dbReference type="SUPFAM" id="SSF69593">
    <property type="entry name" value="Glycerol-3-phosphate (1)-acyltransferase"/>
    <property type="match status" value="1"/>
</dbReference>
<dbReference type="EMBL" id="JAUDUY010000002">
    <property type="protein sequence ID" value="MDM9630827.1"/>
    <property type="molecule type" value="Genomic_DNA"/>
</dbReference>
<organism evidence="3 4">
    <name type="scientific">Robiginitalea aurantiaca</name>
    <dbReference type="NCBI Taxonomy" id="3056915"/>
    <lineage>
        <taxon>Bacteria</taxon>
        <taxon>Pseudomonadati</taxon>
        <taxon>Bacteroidota</taxon>
        <taxon>Flavobacteriia</taxon>
        <taxon>Flavobacteriales</taxon>
        <taxon>Flavobacteriaceae</taxon>
        <taxon>Robiginitalea</taxon>
    </lineage>
</organism>